<keyword evidence="2" id="KW-1185">Reference proteome</keyword>
<gene>
    <name evidence="1" type="ORF">SPELUC_LOCUS5290</name>
</gene>
<reference evidence="1" key="1">
    <citation type="submission" date="2021-06" db="EMBL/GenBank/DDBJ databases">
        <authorList>
            <person name="Kallberg Y."/>
            <person name="Tangrot J."/>
            <person name="Rosling A."/>
        </authorList>
    </citation>
    <scope>NUCLEOTIDE SEQUENCE</scope>
    <source>
        <strain evidence="1">28 12/20/2015</strain>
    </source>
</reference>
<dbReference type="EMBL" id="CAJVPW010005312">
    <property type="protein sequence ID" value="CAG8553059.1"/>
    <property type="molecule type" value="Genomic_DNA"/>
</dbReference>
<sequence length="1132" mass="131230">TLIKNQFKKIEVYLQKQKVDKNVVSAQQKELEILISETQKILDKAKNKKIIRPRKLSRLLGKLKEAIIELESGSELDSSTVGSLPVLNKKKKDDISDDYLRMQDVYREIQEKLINQMILLGFDYHGDCGVESLHTTLDKEYNKVYEKSTDELKELRDKTNKKLGTATLCLLKEKFGETSEQYQRALVSGSQHQEAKKLSEIIGELKAIRQREKMAVISVQAISSRPNQRRHFSELDVGKIKILEELKEQGELPNKFAFLGNKLRELVDWQAKQENKQSSQQEPPVGSKPRRISGAARMLNTHIPGMVPGMVKELTIPCKGKYEDDKVKKSVQKEIAELIKEINEIEVKMMKKRMMIEIDKDYSGLLEIMEQFIKKEKKQVNELNKQITKLDNDNNKLRRELLIKENKINDLGQENIGLEEENDKLKKNNSKLNQKQKEWEQEKNRIGEMSLQVLQGRENVKAKLAATKERLAEKEQELATSIRERENLTDENTKLSNQNDELKAQVDNSKEQLTRIPELETDLAEVLQENEELRKKCQDLENNEAQKSYQQVNDLNFEIGGLEIDFKKLGVDNEGLRQEILRLLMLLTGAKQRIFTLTDNDQKIRNNFQQALQRLAEVKQEKENYKTNLGSQILVLNNQLRASQQDTRDLENALETTQAVANQEINQREEQNEKLKNQRQIFQTRCQKANHQVGILEIEKEELKRSLDYAKRVSQSTAESATLTNRVTEEAEEIAEERDAAINERDAARRELQDLERAGEILLTNFEATENEINDLKRQLAAAGDQTQEDKSTIQDLENKDKKEKGLQNNLKIKKKENRLLKEKNSRITELVQQEVKNDLEQKLNEKEQDLIIAEELLESKNGKIAVQHKELDRQQAEHQKIQNKLNKKLEKTSLNLTNVGIKQKNTKLLNKQGKQDQKINNLQGERRSLQLDLRNKDDEIRQLQQDNQGLQRQLQQEKNRADNLQAWKDNHNCVGCYVAAHADYDIIKQERDNYQQQINDHKCPSVDNRELESLREEMRVKDKKIEQLEQEIEILKDKPPLVGNKQEVERLSGVITEKEQIIKELEIKLQAQPREVMVESGETAKLKNKLGQQENKIKQLHIIYLILLGASVLVGVGAVRLAGKKRLKRVR</sequence>
<dbReference type="Proteomes" id="UP000789366">
    <property type="component" value="Unassembled WGS sequence"/>
</dbReference>
<proteinExistence type="predicted"/>
<feature type="non-terminal residue" evidence="1">
    <location>
        <position position="1"/>
    </location>
</feature>
<protein>
    <submittedName>
        <fullName evidence="1">2883_t:CDS:1</fullName>
    </submittedName>
</protein>
<evidence type="ECO:0000313" key="2">
    <source>
        <dbReference type="Proteomes" id="UP000789366"/>
    </source>
</evidence>
<accession>A0ACA9LXN2</accession>
<organism evidence="1 2">
    <name type="scientific">Cetraspora pellucida</name>
    <dbReference type="NCBI Taxonomy" id="1433469"/>
    <lineage>
        <taxon>Eukaryota</taxon>
        <taxon>Fungi</taxon>
        <taxon>Fungi incertae sedis</taxon>
        <taxon>Mucoromycota</taxon>
        <taxon>Glomeromycotina</taxon>
        <taxon>Glomeromycetes</taxon>
        <taxon>Diversisporales</taxon>
        <taxon>Gigasporaceae</taxon>
        <taxon>Cetraspora</taxon>
    </lineage>
</organism>
<name>A0ACA9LXN2_9GLOM</name>
<comment type="caution">
    <text evidence="1">The sequence shown here is derived from an EMBL/GenBank/DDBJ whole genome shotgun (WGS) entry which is preliminary data.</text>
</comment>
<evidence type="ECO:0000313" key="1">
    <source>
        <dbReference type="EMBL" id="CAG8553059.1"/>
    </source>
</evidence>